<name>A0ACC2Z5L4_9PEZI</name>
<accession>A0ACC2Z5L4</accession>
<comment type="caution">
    <text evidence="1">The sequence shown here is derived from an EMBL/GenBank/DDBJ whole genome shotgun (WGS) entry which is preliminary data.</text>
</comment>
<dbReference type="EMBL" id="JAPDRP010000012">
    <property type="protein sequence ID" value="KAJ9642851.1"/>
    <property type="molecule type" value="Genomic_DNA"/>
</dbReference>
<sequence length="320" mass="35053">MAPITTLAELSSYLASAGIGYTSIQPLSGGTANFVWRLQTSDGRTLIVKHAEPYIASIPSIPFPVDRMDFEARALEQIPRLLGRVETEVPVRVVGLVRYDAGAKVLVMEDGGEKTLKESYTDPTLPIPQLGATLSKWLAKLHASTATTDATVGDNQTAKFIYRHSYNGLADALERFGFDRTIGERVNEKYGSLLQTDDESPTLALVDWEMTRRGTGATDVGQFAAEAWLLDRFRGQRGLASAFLRSYVDAAKPSKEFLRRVVVHFGTHIAFWPTSVVWGSEEETREVVGIGKGVLEGALEGSGRWMRQGLELGSGVCDRI</sequence>
<evidence type="ECO:0000313" key="2">
    <source>
        <dbReference type="Proteomes" id="UP001172680"/>
    </source>
</evidence>
<evidence type="ECO:0000313" key="1">
    <source>
        <dbReference type="EMBL" id="KAJ9642851.1"/>
    </source>
</evidence>
<gene>
    <name evidence="1" type="ORF">H2199_004372</name>
</gene>
<reference evidence="1" key="1">
    <citation type="submission" date="2022-10" db="EMBL/GenBank/DDBJ databases">
        <title>Culturing micro-colonial fungi from biological soil crusts in the Mojave desert and describing Neophaeococcomyces mojavensis, and introducing the new genera and species Taxawa tesnikishii.</title>
        <authorList>
            <person name="Kurbessoian T."/>
            <person name="Stajich J.E."/>
        </authorList>
    </citation>
    <scope>NUCLEOTIDE SEQUENCE</scope>
    <source>
        <strain evidence="1">JES_115</strain>
    </source>
</reference>
<organism evidence="1 2">
    <name type="scientific">Coniosporium tulheliwenetii</name>
    <dbReference type="NCBI Taxonomy" id="3383036"/>
    <lineage>
        <taxon>Eukaryota</taxon>
        <taxon>Fungi</taxon>
        <taxon>Dikarya</taxon>
        <taxon>Ascomycota</taxon>
        <taxon>Pezizomycotina</taxon>
        <taxon>Dothideomycetes</taxon>
        <taxon>Dothideomycetes incertae sedis</taxon>
        <taxon>Coniosporium</taxon>
    </lineage>
</organism>
<keyword evidence="2" id="KW-1185">Reference proteome</keyword>
<dbReference type="Proteomes" id="UP001172680">
    <property type="component" value="Unassembled WGS sequence"/>
</dbReference>
<proteinExistence type="predicted"/>
<protein>
    <submittedName>
        <fullName evidence="1">Uncharacterized protein</fullName>
    </submittedName>
</protein>